<dbReference type="PANTHER" id="PTHR11610">
    <property type="entry name" value="LIPASE"/>
    <property type="match status" value="1"/>
</dbReference>
<keyword evidence="4" id="KW-1003">Cell membrane</keyword>
<evidence type="ECO:0000256" key="4">
    <source>
        <dbReference type="ARBA" id="ARBA00022475"/>
    </source>
</evidence>
<evidence type="ECO:0000256" key="16">
    <source>
        <dbReference type="PIRSR" id="PIRSR000865-2"/>
    </source>
</evidence>
<dbReference type="PIRSF" id="PIRSF000865">
    <property type="entry name" value="Lipoprotein_lipase_LIPH"/>
    <property type="match status" value="1"/>
</dbReference>
<name>A0A671TNZ4_SPAAU</name>
<dbReference type="GO" id="GO:0008201">
    <property type="term" value="F:heparin binding"/>
    <property type="evidence" value="ECO:0007669"/>
    <property type="project" value="UniProtKB-ARBA"/>
</dbReference>
<keyword evidence="16" id="KW-0106">Calcium</keyword>
<feature type="active site" description="Charge relay system" evidence="15">
    <location>
        <position position="252"/>
    </location>
</feature>
<organism evidence="20 21">
    <name type="scientific">Sparus aurata</name>
    <name type="common">Gilthead sea bream</name>
    <dbReference type="NCBI Taxonomy" id="8175"/>
    <lineage>
        <taxon>Eukaryota</taxon>
        <taxon>Metazoa</taxon>
        <taxon>Chordata</taxon>
        <taxon>Craniata</taxon>
        <taxon>Vertebrata</taxon>
        <taxon>Euteleostomi</taxon>
        <taxon>Actinopterygii</taxon>
        <taxon>Neopterygii</taxon>
        <taxon>Teleostei</taxon>
        <taxon>Neoteleostei</taxon>
        <taxon>Acanthomorphata</taxon>
        <taxon>Eupercaria</taxon>
        <taxon>Spariformes</taxon>
        <taxon>Sparidae</taxon>
        <taxon>Sparus</taxon>
    </lineage>
</organism>
<dbReference type="InterPro" id="IPR013818">
    <property type="entry name" value="Lipase"/>
</dbReference>
<comment type="catalytic activity">
    <reaction evidence="13">
        <text>1-hexadecanoyl-2-(9Z-octadecenoyl)-sn-glycero-3-phosphate + H2O = 2-(9Z-octadecenoyl)-sn-glycero-3-phosphate + hexadecanoate + H(+)</text>
        <dbReference type="Rhea" id="RHEA:40943"/>
        <dbReference type="ChEBI" id="CHEBI:7896"/>
        <dbReference type="ChEBI" id="CHEBI:15377"/>
        <dbReference type="ChEBI" id="CHEBI:15378"/>
        <dbReference type="ChEBI" id="CHEBI:64839"/>
        <dbReference type="ChEBI" id="CHEBI:77593"/>
    </reaction>
    <physiologicalReaction direction="left-to-right" evidence="13">
        <dbReference type="Rhea" id="RHEA:40944"/>
    </physiologicalReaction>
</comment>
<keyword evidence="12" id="KW-0325">Glycoprotein</keyword>
<protein>
    <submittedName>
        <fullName evidence="20">Lipase, member Ia</fullName>
    </submittedName>
</protein>
<dbReference type="InterPro" id="IPR000734">
    <property type="entry name" value="TAG_lipase"/>
</dbReference>
<evidence type="ECO:0000256" key="15">
    <source>
        <dbReference type="PIRSR" id="PIRSR000865-1"/>
    </source>
</evidence>
<dbReference type="SUPFAM" id="SSF53474">
    <property type="entry name" value="alpha/beta-Hydrolases"/>
    <property type="match status" value="1"/>
</dbReference>
<evidence type="ECO:0000256" key="6">
    <source>
        <dbReference type="ARBA" id="ARBA00022729"/>
    </source>
</evidence>
<keyword evidence="10" id="KW-0472">Membrane</keyword>
<evidence type="ECO:0000256" key="11">
    <source>
        <dbReference type="ARBA" id="ARBA00023157"/>
    </source>
</evidence>
<keyword evidence="16" id="KW-0479">Metal-binding</keyword>
<comment type="similarity">
    <text evidence="3 17">Belongs to the AB hydrolase superfamily. Lipase family.</text>
</comment>
<dbReference type="InParanoid" id="A0A671TNZ4"/>
<evidence type="ECO:0000256" key="8">
    <source>
        <dbReference type="ARBA" id="ARBA00022963"/>
    </source>
</evidence>
<feature type="domain" description="Lipase" evidence="19">
    <location>
        <begin position="38"/>
        <end position="328"/>
    </location>
</feature>
<reference evidence="20" key="2">
    <citation type="submission" date="2025-08" db="UniProtKB">
        <authorList>
            <consortium name="Ensembl"/>
        </authorList>
    </citation>
    <scope>IDENTIFICATION</scope>
</reference>
<evidence type="ECO:0000256" key="17">
    <source>
        <dbReference type="RuleBase" id="RU004262"/>
    </source>
</evidence>
<comment type="subcellular location">
    <subcellularLocation>
        <location evidence="1">Cell membrane</location>
        <topology evidence="1">Peripheral membrane protein</topology>
    </subcellularLocation>
    <subcellularLocation>
        <location evidence="2">Secreted</location>
    </subcellularLocation>
</comment>
<dbReference type="FunCoup" id="A0A671TNZ4">
    <property type="interactions" value="753"/>
</dbReference>
<evidence type="ECO:0000256" key="12">
    <source>
        <dbReference type="ARBA" id="ARBA00023180"/>
    </source>
</evidence>
<evidence type="ECO:0000256" key="5">
    <source>
        <dbReference type="ARBA" id="ARBA00022525"/>
    </source>
</evidence>
<evidence type="ECO:0000256" key="14">
    <source>
        <dbReference type="ARBA" id="ARBA00049600"/>
    </source>
</evidence>
<dbReference type="GO" id="GO:0005886">
    <property type="term" value="C:plasma membrane"/>
    <property type="evidence" value="ECO:0007669"/>
    <property type="project" value="UniProtKB-SubCell"/>
</dbReference>
<dbReference type="Pfam" id="PF00151">
    <property type="entry name" value="Lipase"/>
    <property type="match status" value="1"/>
</dbReference>
<feature type="signal peptide" evidence="18">
    <location>
        <begin position="1"/>
        <end position="20"/>
    </location>
</feature>
<reference evidence="20" key="3">
    <citation type="submission" date="2025-09" db="UniProtKB">
        <authorList>
            <consortium name="Ensembl"/>
        </authorList>
    </citation>
    <scope>IDENTIFICATION</scope>
</reference>
<dbReference type="PRINTS" id="PR00821">
    <property type="entry name" value="TAGLIPASE"/>
</dbReference>
<dbReference type="GO" id="GO:0004620">
    <property type="term" value="F:phospholipase activity"/>
    <property type="evidence" value="ECO:0007669"/>
    <property type="project" value="UniProtKB-ARBA"/>
</dbReference>
<evidence type="ECO:0000256" key="2">
    <source>
        <dbReference type="ARBA" id="ARBA00004613"/>
    </source>
</evidence>
<keyword evidence="9" id="KW-0443">Lipid metabolism</keyword>
<evidence type="ECO:0000256" key="18">
    <source>
        <dbReference type="SAM" id="SignalP"/>
    </source>
</evidence>
<keyword evidence="6 18" id="KW-0732">Signal</keyword>
<keyword evidence="21" id="KW-1185">Reference proteome</keyword>
<keyword evidence="11" id="KW-1015">Disulfide bond</keyword>
<feature type="binding site" evidence="16">
    <location>
        <position position="198"/>
    </location>
    <ligand>
        <name>Ca(2+)</name>
        <dbReference type="ChEBI" id="CHEBI:29108"/>
    </ligand>
</feature>
<dbReference type="InterPro" id="IPR029058">
    <property type="entry name" value="AB_hydrolase_fold"/>
</dbReference>
<evidence type="ECO:0000256" key="13">
    <source>
        <dbReference type="ARBA" id="ARBA00048637"/>
    </source>
</evidence>
<dbReference type="Gene3D" id="3.40.50.1820">
    <property type="entry name" value="alpha/beta hydrolase"/>
    <property type="match status" value="1"/>
</dbReference>
<feature type="binding site" evidence="16">
    <location>
        <position position="201"/>
    </location>
    <ligand>
        <name>Ca(2+)</name>
        <dbReference type="ChEBI" id="CHEBI:29108"/>
    </ligand>
</feature>
<dbReference type="Proteomes" id="UP000472265">
    <property type="component" value="Chromosome 13"/>
</dbReference>
<dbReference type="InterPro" id="IPR033906">
    <property type="entry name" value="Lipase_N"/>
</dbReference>
<evidence type="ECO:0000256" key="9">
    <source>
        <dbReference type="ARBA" id="ARBA00023098"/>
    </source>
</evidence>
<evidence type="ECO:0000259" key="19">
    <source>
        <dbReference type="Pfam" id="PF00151"/>
    </source>
</evidence>
<dbReference type="AlphaFoldDB" id="A0A671TNZ4"/>
<evidence type="ECO:0000256" key="3">
    <source>
        <dbReference type="ARBA" id="ARBA00010701"/>
    </source>
</evidence>
<keyword evidence="8" id="KW-0442">Lipid degradation</keyword>
<dbReference type="GeneTree" id="ENSGT00940000156285"/>
<feature type="active site" description="Nucleophile" evidence="15">
    <location>
        <position position="158"/>
    </location>
</feature>
<evidence type="ECO:0000313" key="21">
    <source>
        <dbReference type="Proteomes" id="UP000472265"/>
    </source>
</evidence>
<comment type="function">
    <text evidence="14">Hydrolyzes specifically phosphatidic acid (PA) to produce 2-acyl lysophosphatidic acid (LPA; a potent bioactive lipid mediator) and fatty acid. Does not hydrolyze other phospholipids, like phosphatidylserine (PS), phosphatidylcholine (PC) and phosphatidylethanolamine (PE) or triacylglycerol (TG).</text>
</comment>
<feature type="binding site" evidence="16">
    <location>
        <position position="196"/>
    </location>
    <ligand>
        <name>Ca(2+)</name>
        <dbReference type="ChEBI" id="CHEBI:29108"/>
    </ligand>
</feature>
<dbReference type="InterPro" id="IPR016272">
    <property type="entry name" value="Lipase_LIPH"/>
</dbReference>
<dbReference type="GO" id="GO:0016042">
    <property type="term" value="P:lipid catabolic process"/>
    <property type="evidence" value="ECO:0007669"/>
    <property type="project" value="UniProtKB-KW"/>
</dbReference>
<gene>
    <name evidence="20" type="primary">LIPH</name>
    <name evidence="20" type="synonym">lipia</name>
</gene>
<proteinExistence type="inferred from homology"/>
<dbReference type="GO" id="GO:0052689">
    <property type="term" value="F:carboxylic ester hydrolase activity"/>
    <property type="evidence" value="ECO:0007669"/>
    <property type="project" value="InterPro"/>
</dbReference>
<dbReference type="CDD" id="cd00707">
    <property type="entry name" value="Pancreat_lipase_like"/>
    <property type="match status" value="1"/>
</dbReference>
<dbReference type="FunFam" id="3.40.50.1820:FF:000063">
    <property type="entry name" value="Lipase member H"/>
    <property type="match status" value="1"/>
</dbReference>
<keyword evidence="7" id="KW-0378">Hydrolase</keyword>
<feature type="chain" id="PRO_5025520006" evidence="18">
    <location>
        <begin position="21"/>
        <end position="451"/>
    </location>
</feature>
<sequence length="451" mass="50816">MILWHCLALLLLITVQTCTAQRCDEFTDLDLSHAIIGTSLKVRLLLYTRDNVTCGTLMSHTNLSAHPQFNSSRPTTFVIHGYRPTGSPPIWLDNIKEMLLVRKDMNVIVVDWNYGAANVNYFKAVDNTHKTADNLTAFIKKMQEHGASLSSIHMIGVSLGAHISGFVGANLDGLIGRITALDPAGPQFTGTTPDKRLDVTDAKFVDVLHTDIDALGFRAPLGHIDFYANGGTDQPGCPKTIFSGSSYFKCDHQRSVNLYLDSLNRTCASKVFPCDSYKDFLDGKCLDCDRFGDAGCPVFGYDVTQWKDVLLRLNQTKTYFTTNSDSPFCMTSYRLEVVTWNQDVRRGYMTVKLHGNGEVAVATIDHKAAEFKRYTETKLFAQFDKDIQSVKKMSLKFSSGEALKPKHKLRLLRIRLTHLERKERPLCRYDILLEQNKEVTFRPLPCEESNF</sequence>
<reference evidence="20" key="1">
    <citation type="submission" date="2021-04" db="EMBL/GenBank/DDBJ databases">
        <authorList>
            <consortium name="Wellcome Sanger Institute Data Sharing"/>
        </authorList>
    </citation>
    <scope>NUCLEOTIDE SEQUENCE [LARGE SCALE GENOMIC DNA]</scope>
</reference>
<dbReference type="GO" id="GO:0046872">
    <property type="term" value="F:metal ion binding"/>
    <property type="evidence" value="ECO:0007669"/>
    <property type="project" value="UniProtKB-KW"/>
</dbReference>
<dbReference type="OMA" id="DALHTDM"/>
<dbReference type="GO" id="GO:0005615">
    <property type="term" value="C:extracellular space"/>
    <property type="evidence" value="ECO:0007669"/>
    <property type="project" value="TreeGrafter"/>
</dbReference>
<evidence type="ECO:0000256" key="7">
    <source>
        <dbReference type="ARBA" id="ARBA00022801"/>
    </source>
</evidence>
<evidence type="ECO:0000256" key="1">
    <source>
        <dbReference type="ARBA" id="ARBA00004202"/>
    </source>
</evidence>
<dbReference type="Ensembl" id="ENSSAUT00010003957.1">
    <property type="protein sequence ID" value="ENSSAUP00010003664.1"/>
    <property type="gene ID" value="ENSSAUG00010001929.1"/>
</dbReference>
<evidence type="ECO:0000256" key="10">
    <source>
        <dbReference type="ARBA" id="ARBA00023136"/>
    </source>
</evidence>
<dbReference type="PANTHER" id="PTHR11610:SF12">
    <property type="entry name" value="LIPASE MEMBER H"/>
    <property type="match status" value="1"/>
</dbReference>
<dbReference type="GO" id="GO:0006654">
    <property type="term" value="P:phosphatidic acid biosynthetic process"/>
    <property type="evidence" value="ECO:0007669"/>
    <property type="project" value="UniProtKB-ARBA"/>
</dbReference>
<feature type="active site" description="Charge relay system" evidence="15">
    <location>
        <position position="182"/>
    </location>
</feature>
<keyword evidence="5" id="KW-0964">Secreted</keyword>
<accession>A0A671TNZ4</accession>
<evidence type="ECO:0000313" key="20">
    <source>
        <dbReference type="Ensembl" id="ENSSAUP00010003664.1"/>
    </source>
</evidence>